<evidence type="ECO:0000313" key="5">
    <source>
        <dbReference type="Proteomes" id="UP000198575"/>
    </source>
</evidence>
<organism evidence="4 5">
    <name type="scientific">Dokdonella immobilis</name>
    <dbReference type="NCBI Taxonomy" id="578942"/>
    <lineage>
        <taxon>Bacteria</taxon>
        <taxon>Pseudomonadati</taxon>
        <taxon>Pseudomonadota</taxon>
        <taxon>Gammaproteobacteria</taxon>
        <taxon>Lysobacterales</taxon>
        <taxon>Rhodanobacteraceae</taxon>
        <taxon>Dokdonella</taxon>
    </lineage>
</organism>
<keyword evidence="5" id="KW-1185">Reference proteome</keyword>
<dbReference type="Gene3D" id="3.40.50.1820">
    <property type="entry name" value="alpha/beta hydrolase"/>
    <property type="match status" value="1"/>
</dbReference>
<dbReference type="SUPFAM" id="SSF53474">
    <property type="entry name" value="alpha/beta-Hydrolases"/>
    <property type="match status" value="1"/>
</dbReference>
<dbReference type="AlphaFoldDB" id="A0A1I4YUW5"/>
<dbReference type="GO" id="GO:0003847">
    <property type="term" value="F:1-alkyl-2-acetylglycerophosphocholine esterase activity"/>
    <property type="evidence" value="ECO:0007669"/>
    <property type="project" value="TreeGrafter"/>
</dbReference>
<dbReference type="GO" id="GO:0016042">
    <property type="term" value="P:lipid catabolic process"/>
    <property type="evidence" value="ECO:0007669"/>
    <property type="project" value="UniProtKB-KW"/>
</dbReference>
<dbReference type="Proteomes" id="UP000198575">
    <property type="component" value="Unassembled WGS sequence"/>
</dbReference>
<protein>
    <submittedName>
        <fullName evidence="4">Predicted dienelactone hydrolase</fullName>
    </submittedName>
</protein>
<keyword evidence="1 4" id="KW-0378">Hydrolase</keyword>
<dbReference type="PANTHER" id="PTHR10272">
    <property type="entry name" value="PLATELET-ACTIVATING FACTOR ACETYLHYDROLASE"/>
    <property type="match status" value="1"/>
</dbReference>
<dbReference type="InterPro" id="IPR029058">
    <property type="entry name" value="AB_hydrolase_fold"/>
</dbReference>
<dbReference type="PANTHER" id="PTHR10272:SF0">
    <property type="entry name" value="PLATELET-ACTIVATING FACTOR ACETYLHYDROLASE"/>
    <property type="match status" value="1"/>
</dbReference>
<evidence type="ECO:0000256" key="2">
    <source>
        <dbReference type="ARBA" id="ARBA00022963"/>
    </source>
</evidence>
<keyword evidence="3" id="KW-0443">Lipid metabolism</keyword>
<proteinExistence type="predicted"/>
<name>A0A1I4YUW5_9GAMM</name>
<dbReference type="RefSeq" id="WP_092408780.1">
    <property type="nucleotide sequence ID" value="NZ_FOVF01000020.1"/>
</dbReference>
<reference evidence="4 5" key="1">
    <citation type="submission" date="2016-10" db="EMBL/GenBank/DDBJ databases">
        <authorList>
            <person name="de Groot N.N."/>
        </authorList>
    </citation>
    <scope>NUCLEOTIDE SEQUENCE [LARGE SCALE GENOMIC DNA]</scope>
    <source>
        <strain evidence="4 5">CGMCC 1.7659</strain>
    </source>
</reference>
<accession>A0A1I4YUW5</accession>
<dbReference type="EMBL" id="FOVF01000020">
    <property type="protein sequence ID" value="SFN41811.1"/>
    <property type="molecule type" value="Genomic_DNA"/>
</dbReference>
<sequence length="350" mass="38458">MPSSRFSSTRLPIRRTRLRTALMALALAAALPAVVSPAWIHARSTQSPVARHERPTPAHEVGRFKVTDLEWFDAGRQRRVPARLFWPAAAQAGKVPLVVFSPGIGSSRDGYTYLGRYWAEHGVASLHLQHVGSDRSLWRGSVFGLIDRLRSAASESEAIARVEDARFALDRLLDSRLGVSIARQQIAAAGHSFGANTTLLEAGATVTRHGRTLNFRDPRISAAILISAPPFYGDADLGPILASVTIPTLHITTEEDIIRIPGFGSDLTDRQKVFDATASRFKVLAIYREGSHNVFTDRRHFDSAEVAEAVKSATQELTLDFLESVNGKPRALATWADPRRVQVAKFVVQR</sequence>
<gene>
    <name evidence="4" type="ORF">SAMN05216289_12032</name>
</gene>
<dbReference type="OrthoDB" id="9809549at2"/>
<evidence type="ECO:0000256" key="1">
    <source>
        <dbReference type="ARBA" id="ARBA00022801"/>
    </source>
</evidence>
<evidence type="ECO:0000313" key="4">
    <source>
        <dbReference type="EMBL" id="SFN41811.1"/>
    </source>
</evidence>
<keyword evidence="2" id="KW-0442">Lipid degradation</keyword>
<evidence type="ECO:0000256" key="3">
    <source>
        <dbReference type="ARBA" id="ARBA00023098"/>
    </source>
</evidence>
<dbReference type="STRING" id="578942.SAMN05216289_12032"/>